<sequence>MAKAYRDAIVSLIPPAINRHLARTPQVRNKTGVPGIFPNVQWGKHPAWLAQLTSKHGIKRAWFRIDQYGGEDEARARAIAQREEWLRELPPEFKLSPGLSTETAEKYFGDLLDDSDEPEDEALIAAMIAEARKKLIEINARFDALRPRWLHLGLHLQTSQGQRLMLRVSDLAWKGKKHKVSLSLRRKPLAQGLAEMADNASGFIEELYGASVRDRFMSTHGSVFTVEGFDLERGVSIREIIERPAYAGVHPV</sequence>
<dbReference type="Gene3D" id="1.20.5.2050">
    <property type="match status" value="1"/>
</dbReference>
<keyword evidence="2" id="KW-1185">Reference proteome</keyword>
<gene>
    <name evidence="1" type="ORF">PSEWESI4_04722</name>
</gene>
<accession>A0A7U7ESJ3</accession>
<reference evidence="1 2" key="1">
    <citation type="submission" date="2020-08" db="EMBL/GenBank/DDBJ databases">
        <authorList>
            <person name="Criscuolo A."/>
        </authorList>
    </citation>
    <scope>NUCLEOTIDE SEQUENCE [LARGE SCALE GENOMIC DNA]</scope>
    <source>
        <strain evidence="1">CIP111764</strain>
    </source>
</reference>
<dbReference type="Proteomes" id="UP000583387">
    <property type="component" value="Unassembled WGS sequence"/>
</dbReference>
<dbReference type="AlphaFoldDB" id="A0A7U7ESJ3"/>
<dbReference type="RefSeq" id="WP_235979002.1">
    <property type="nucleotide sequence ID" value="NZ_CAJFCI010000086.1"/>
</dbReference>
<evidence type="ECO:0000313" key="2">
    <source>
        <dbReference type="Proteomes" id="UP000583387"/>
    </source>
</evidence>
<proteinExistence type="predicted"/>
<comment type="caution">
    <text evidence="1">The sequence shown here is derived from an EMBL/GenBank/DDBJ whole genome shotgun (WGS) entry which is preliminary data.</text>
</comment>
<evidence type="ECO:0000313" key="1">
    <source>
        <dbReference type="EMBL" id="CAD5110399.1"/>
    </source>
</evidence>
<name>A0A7U7ESJ3_9GAMM</name>
<protein>
    <submittedName>
        <fullName evidence="1">Uncharacterized protein</fullName>
    </submittedName>
</protein>
<dbReference type="EMBL" id="CAJFCI010000086">
    <property type="protein sequence ID" value="CAD5110399.1"/>
    <property type="molecule type" value="Genomic_DNA"/>
</dbReference>
<organism evidence="1 2">
    <name type="scientific">Zestomonas carbonaria</name>
    <dbReference type="NCBI Taxonomy" id="2762745"/>
    <lineage>
        <taxon>Bacteria</taxon>
        <taxon>Pseudomonadati</taxon>
        <taxon>Pseudomonadota</taxon>
        <taxon>Gammaproteobacteria</taxon>
        <taxon>Pseudomonadales</taxon>
        <taxon>Pseudomonadaceae</taxon>
        <taxon>Zestomonas</taxon>
    </lineage>
</organism>